<reference evidence="1" key="1">
    <citation type="submission" date="2021-06" db="EMBL/GenBank/DDBJ databases">
        <authorList>
            <person name="Kallberg Y."/>
            <person name="Tangrot J."/>
            <person name="Rosling A."/>
        </authorList>
    </citation>
    <scope>NUCLEOTIDE SEQUENCE</scope>
    <source>
        <strain evidence="1">IL203A</strain>
    </source>
</reference>
<comment type="caution">
    <text evidence="1">The sequence shown here is derived from an EMBL/GenBank/DDBJ whole genome shotgun (WGS) entry which is preliminary data.</text>
</comment>
<feature type="non-terminal residue" evidence="1">
    <location>
        <position position="95"/>
    </location>
</feature>
<dbReference type="EMBL" id="CAJVPU010032862">
    <property type="protein sequence ID" value="CAG8720931.1"/>
    <property type="molecule type" value="Genomic_DNA"/>
</dbReference>
<accession>A0ACA9PQM9</accession>
<evidence type="ECO:0000313" key="2">
    <source>
        <dbReference type="Proteomes" id="UP000789702"/>
    </source>
</evidence>
<gene>
    <name evidence="1" type="ORF">DHETER_LOCUS12829</name>
</gene>
<evidence type="ECO:0000313" key="1">
    <source>
        <dbReference type="EMBL" id="CAG8720931.1"/>
    </source>
</evidence>
<name>A0ACA9PQM9_9GLOM</name>
<sequence>MNEYSVIVENKTVIGEKEPNHSKENLEREFFHLCTQAWSRLQSALSTTSEKFHIINDVSQRAIVLNWFNRAIDSLANERPLIMDSINYRPRIYFE</sequence>
<proteinExistence type="predicted"/>
<keyword evidence="2" id="KW-1185">Reference proteome</keyword>
<protein>
    <submittedName>
        <fullName evidence="1">11934_t:CDS:1</fullName>
    </submittedName>
</protein>
<organism evidence="1 2">
    <name type="scientific">Dentiscutata heterogama</name>
    <dbReference type="NCBI Taxonomy" id="1316150"/>
    <lineage>
        <taxon>Eukaryota</taxon>
        <taxon>Fungi</taxon>
        <taxon>Fungi incertae sedis</taxon>
        <taxon>Mucoromycota</taxon>
        <taxon>Glomeromycotina</taxon>
        <taxon>Glomeromycetes</taxon>
        <taxon>Diversisporales</taxon>
        <taxon>Gigasporaceae</taxon>
        <taxon>Dentiscutata</taxon>
    </lineage>
</organism>
<dbReference type="Proteomes" id="UP000789702">
    <property type="component" value="Unassembled WGS sequence"/>
</dbReference>